<evidence type="ECO:0000259" key="5">
    <source>
        <dbReference type="PROSITE" id="PS50977"/>
    </source>
</evidence>
<evidence type="ECO:0000313" key="7">
    <source>
        <dbReference type="EMBL" id="PEG39538.1"/>
    </source>
</evidence>
<evidence type="ECO:0000256" key="4">
    <source>
        <dbReference type="PROSITE-ProRule" id="PRU00335"/>
    </source>
</evidence>
<evidence type="ECO:0000313" key="8">
    <source>
        <dbReference type="Proteomes" id="UP000220914"/>
    </source>
</evidence>
<feature type="domain" description="HTH tetR-type" evidence="5">
    <location>
        <begin position="14"/>
        <end position="74"/>
    </location>
</feature>
<organism evidence="7 8">
    <name type="scientific">Mycolicibacterium agri</name>
    <name type="common">Mycobacterium agri</name>
    <dbReference type="NCBI Taxonomy" id="36811"/>
    <lineage>
        <taxon>Bacteria</taxon>
        <taxon>Bacillati</taxon>
        <taxon>Actinomycetota</taxon>
        <taxon>Actinomycetes</taxon>
        <taxon>Mycobacteriales</taxon>
        <taxon>Mycobacteriaceae</taxon>
        <taxon>Mycolicibacterium</taxon>
    </lineage>
</organism>
<feature type="DNA-binding region" description="H-T-H motif" evidence="4">
    <location>
        <begin position="263"/>
        <end position="282"/>
    </location>
</feature>
<gene>
    <name evidence="7" type="ORF">CQY20_10125</name>
    <name evidence="6" type="ORF">MAGR_00650</name>
</gene>
<dbReference type="SUPFAM" id="SSF46689">
    <property type="entry name" value="Homeodomain-like"/>
    <property type="match status" value="2"/>
</dbReference>
<evidence type="ECO:0000256" key="2">
    <source>
        <dbReference type="ARBA" id="ARBA00023125"/>
    </source>
</evidence>
<reference evidence="6" key="3">
    <citation type="submission" date="2020-02" db="EMBL/GenBank/DDBJ databases">
        <authorList>
            <person name="Matsumoto Y."/>
            <person name="Motooka D."/>
            <person name="Nakamura S."/>
        </authorList>
    </citation>
    <scope>NUCLEOTIDE SEQUENCE</scope>
    <source>
        <strain evidence="6">JCM 6377</strain>
    </source>
</reference>
<proteinExistence type="predicted"/>
<feature type="domain" description="HTH tetR-type" evidence="5">
    <location>
        <begin position="240"/>
        <end position="300"/>
    </location>
</feature>
<evidence type="ECO:0000313" key="6">
    <source>
        <dbReference type="EMBL" id="GFG48624.1"/>
    </source>
</evidence>
<dbReference type="InterPro" id="IPR011075">
    <property type="entry name" value="TetR_C"/>
</dbReference>
<dbReference type="InterPro" id="IPR001647">
    <property type="entry name" value="HTH_TetR"/>
</dbReference>
<feature type="DNA-binding region" description="H-T-H motif" evidence="4">
    <location>
        <begin position="37"/>
        <end position="56"/>
    </location>
</feature>
<evidence type="ECO:0000313" key="9">
    <source>
        <dbReference type="Proteomes" id="UP000465302"/>
    </source>
</evidence>
<dbReference type="RefSeq" id="WP_097939941.1">
    <property type="nucleotide sequence ID" value="NZ_BLKS01000001.1"/>
</dbReference>
<dbReference type="GO" id="GO:0003677">
    <property type="term" value="F:DNA binding"/>
    <property type="evidence" value="ECO:0007669"/>
    <property type="project" value="UniProtKB-UniRule"/>
</dbReference>
<dbReference type="OrthoDB" id="3827407at2"/>
<keyword evidence="8" id="KW-1185">Reference proteome</keyword>
<keyword evidence="2 4" id="KW-0238">DNA-binding</keyword>
<reference evidence="7 8" key="1">
    <citation type="submission" date="2017-10" db="EMBL/GenBank/DDBJ databases">
        <title>The new phylogeny of genus Mycobacterium.</title>
        <authorList>
            <person name="Tortoli E."/>
            <person name="Trovato A."/>
            <person name="Cirillo D.M."/>
        </authorList>
    </citation>
    <scope>NUCLEOTIDE SEQUENCE [LARGE SCALE GENOMIC DNA]</scope>
    <source>
        <strain evidence="7 8">CCUG37673</strain>
    </source>
</reference>
<dbReference type="PANTHER" id="PTHR47506">
    <property type="entry name" value="TRANSCRIPTIONAL REGULATORY PROTEIN"/>
    <property type="match status" value="1"/>
</dbReference>
<dbReference type="EMBL" id="PDCP01000014">
    <property type="protein sequence ID" value="PEG39538.1"/>
    <property type="molecule type" value="Genomic_DNA"/>
</dbReference>
<dbReference type="InterPro" id="IPR036271">
    <property type="entry name" value="Tet_transcr_reg_TetR-rel_C_sf"/>
</dbReference>
<dbReference type="Gene3D" id="1.10.10.60">
    <property type="entry name" value="Homeodomain-like"/>
    <property type="match status" value="1"/>
</dbReference>
<dbReference type="Pfam" id="PF16925">
    <property type="entry name" value="TetR_C_13"/>
    <property type="match status" value="1"/>
</dbReference>
<keyword evidence="3" id="KW-0804">Transcription</keyword>
<dbReference type="Pfam" id="PF00440">
    <property type="entry name" value="TetR_N"/>
    <property type="match status" value="2"/>
</dbReference>
<dbReference type="PROSITE" id="PS50977">
    <property type="entry name" value="HTH_TETR_2"/>
    <property type="match status" value="2"/>
</dbReference>
<dbReference type="Proteomes" id="UP000220914">
    <property type="component" value="Unassembled WGS sequence"/>
</dbReference>
<dbReference type="PANTHER" id="PTHR47506:SF1">
    <property type="entry name" value="HTH-TYPE TRANSCRIPTIONAL REGULATOR YJDC"/>
    <property type="match status" value="1"/>
</dbReference>
<dbReference type="Proteomes" id="UP000465302">
    <property type="component" value="Unassembled WGS sequence"/>
</dbReference>
<comment type="caution">
    <text evidence="7">The sequence shown here is derived from an EMBL/GenBank/DDBJ whole genome shotgun (WGS) entry which is preliminary data.</text>
</comment>
<evidence type="ECO:0000256" key="3">
    <source>
        <dbReference type="ARBA" id="ARBA00023163"/>
    </source>
</evidence>
<evidence type="ECO:0000256" key="1">
    <source>
        <dbReference type="ARBA" id="ARBA00023015"/>
    </source>
</evidence>
<name>A0A2A7N7W3_MYCAG</name>
<accession>A0A2A7N7W3</accession>
<dbReference type="SUPFAM" id="SSF48498">
    <property type="entry name" value="Tetracyclin repressor-like, C-terminal domain"/>
    <property type="match status" value="2"/>
</dbReference>
<sequence length="448" mass="50374">MATEEGRTFTPKGRATRERILQAAASIVLDEGLSDLSLDKVRQRASVSGSQLSHYYSDKQALLRAVLERQIEVVLEFHRQPQLRGLNTFDDFERWLVLNLRYLRKIGYRGTPTYHALAGRLIKSDDATRQTLEAGYARWVELLEESFGRMKDRGVLVTAAQPRELAYVVVGGHQAAGTLTYAYREEWPLAETLRFVVNYLRLFAADPTERMARRTRRPRGRRVRAAVDGETTPTFTRKGLATRARIVNGAAHLMFERGVHATSLDDVRRVAGVSGSQLTHYFGDKRDLIRQVIAARAKDVVDLHAQPVMGQFDSYQALRSWADACIADIDSVYLHGGCIYGSLTAELLEADSAVLDDLAEGYDRWLELFQNGLKQMRRRGELTDGADPRHLAVALVAAHQGGTMLTFISGTAEPFLIMMEAALRYVNSFRMAPTTRATRVRSRSKNRT</sequence>
<dbReference type="Gene3D" id="1.10.357.10">
    <property type="entry name" value="Tetracycline Repressor, domain 2"/>
    <property type="match status" value="2"/>
</dbReference>
<reference evidence="6 9" key="2">
    <citation type="journal article" date="2019" name="Emerg. Microbes Infect.">
        <title>Comprehensive subspecies identification of 175 nontuberculous mycobacteria species based on 7547 genomic profiles.</title>
        <authorList>
            <person name="Matsumoto Y."/>
            <person name="Kinjo T."/>
            <person name="Motooka D."/>
            <person name="Nabeya D."/>
            <person name="Jung N."/>
            <person name="Uechi K."/>
            <person name="Horii T."/>
            <person name="Iida T."/>
            <person name="Fujita J."/>
            <person name="Nakamura S."/>
        </authorList>
    </citation>
    <scope>NUCLEOTIDE SEQUENCE [LARGE SCALE GENOMIC DNA]</scope>
    <source>
        <strain evidence="6 9">JCM 6377</strain>
    </source>
</reference>
<dbReference type="EMBL" id="BLKS01000001">
    <property type="protein sequence ID" value="GFG48624.1"/>
    <property type="molecule type" value="Genomic_DNA"/>
</dbReference>
<dbReference type="AlphaFoldDB" id="A0A2A7N7W3"/>
<keyword evidence="1" id="KW-0805">Transcription regulation</keyword>
<protein>
    <submittedName>
        <fullName evidence="7">TetR family transcriptional regulator</fullName>
    </submittedName>
</protein>
<dbReference type="InterPro" id="IPR009057">
    <property type="entry name" value="Homeodomain-like_sf"/>
</dbReference>